<reference evidence="2 3" key="1">
    <citation type="submission" date="2018-10" db="EMBL/GenBank/DDBJ databases">
        <title>Sequencing the genomes of 1000 actinobacteria strains.</title>
        <authorList>
            <person name="Klenk H.-P."/>
        </authorList>
    </citation>
    <scope>NUCLEOTIDE SEQUENCE [LARGE SCALE GENOMIC DNA]</scope>
    <source>
        <strain evidence="2 3">DSM 45175</strain>
    </source>
</reference>
<dbReference type="EMBL" id="RBKT01000001">
    <property type="protein sequence ID" value="RKR92283.1"/>
    <property type="molecule type" value="Genomic_DNA"/>
</dbReference>
<dbReference type="InterPro" id="IPR011042">
    <property type="entry name" value="6-blade_b-propeller_TolB-like"/>
</dbReference>
<protein>
    <submittedName>
        <fullName evidence="2">Dipeptidyl aminopeptidase/acylaminoacyl peptidase</fullName>
    </submittedName>
</protein>
<dbReference type="InterPro" id="IPR050585">
    <property type="entry name" value="Xaa-Pro_dipeptidyl-ppase/CocE"/>
</dbReference>
<keyword evidence="2" id="KW-0378">Hydrolase</keyword>
<dbReference type="GO" id="GO:0008236">
    <property type="term" value="F:serine-type peptidase activity"/>
    <property type="evidence" value="ECO:0007669"/>
    <property type="project" value="InterPro"/>
</dbReference>
<evidence type="ECO:0000313" key="2">
    <source>
        <dbReference type="EMBL" id="RKR92283.1"/>
    </source>
</evidence>
<gene>
    <name evidence="2" type="ORF">BDK92_6721</name>
</gene>
<accession>A0A495JTG7</accession>
<dbReference type="AlphaFoldDB" id="A0A495JTG7"/>
<dbReference type="InterPro" id="IPR029058">
    <property type="entry name" value="AB_hydrolase_fold"/>
</dbReference>
<dbReference type="SUPFAM" id="SSF82171">
    <property type="entry name" value="DPP6 N-terminal domain-like"/>
    <property type="match status" value="1"/>
</dbReference>
<evidence type="ECO:0000313" key="3">
    <source>
        <dbReference type="Proteomes" id="UP000277671"/>
    </source>
</evidence>
<comment type="caution">
    <text evidence="2">The sequence shown here is derived from an EMBL/GenBank/DDBJ whole genome shotgun (WGS) entry which is preliminary data.</text>
</comment>
<feature type="domain" description="Peptidase S9 prolyl oligopeptidase catalytic" evidence="1">
    <location>
        <begin position="429"/>
        <end position="615"/>
    </location>
</feature>
<dbReference type="PANTHER" id="PTHR43056">
    <property type="entry name" value="PEPTIDASE S9 PROLYL OLIGOPEPTIDASE"/>
    <property type="match status" value="1"/>
</dbReference>
<dbReference type="GO" id="GO:0004177">
    <property type="term" value="F:aminopeptidase activity"/>
    <property type="evidence" value="ECO:0007669"/>
    <property type="project" value="UniProtKB-KW"/>
</dbReference>
<dbReference type="GO" id="GO:0006508">
    <property type="term" value="P:proteolysis"/>
    <property type="evidence" value="ECO:0007669"/>
    <property type="project" value="InterPro"/>
</dbReference>
<dbReference type="Gene3D" id="2.120.10.30">
    <property type="entry name" value="TolB, C-terminal domain"/>
    <property type="match status" value="1"/>
</dbReference>
<dbReference type="Pfam" id="PF00326">
    <property type="entry name" value="Peptidase_S9"/>
    <property type="match status" value="1"/>
</dbReference>
<evidence type="ECO:0000259" key="1">
    <source>
        <dbReference type="Pfam" id="PF00326"/>
    </source>
</evidence>
<keyword evidence="3" id="KW-1185">Reference proteome</keyword>
<dbReference type="PANTHER" id="PTHR43056:SF5">
    <property type="entry name" value="PEPTIDASE S9 PROLYL OLIGOPEPTIDASE CATALYTIC DOMAIN-CONTAINING PROTEIN"/>
    <property type="match status" value="1"/>
</dbReference>
<organism evidence="2 3">
    <name type="scientific">Micromonospora pisi</name>
    <dbReference type="NCBI Taxonomy" id="589240"/>
    <lineage>
        <taxon>Bacteria</taxon>
        <taxon>Bacillati</taxon>
        <taxon>Actinomycetota</taxon>
        <taxon>Actinomycetes</taxon>
        <taxon>Micromonosporales</taxon>
        <taxon>Micromonosporaceae</taxon>
        <taxon>Micromonospora</taxon>
    </lineage>
</organism>
<keyword evidence="2" id="KW-0645">Protease</keyword>
<keyword evidence="2" id="KW-0031">Aminopeptidase</keyword>
<dbReference type="Gene3D" id="3.40.50.1820">
    <property type="entry name" value="alpha/beta hydrolase"/>
    <property type="match status" value="1"/>
</dbReference>
<dbReference type="SUPFAM" id="SSF53474">
    <property type="entry name" value="alpha/beta-Hydrolases"/>
    <property type="match status" value="1"/>
</dbReference>
<name>A0A495JTG7_9ACTN</name>
<sequence>MDGDDDGVRIRDDVCRRSRPVVDLCCDQVRGQRRGDEHDRGEHMRPAPTAGDVAMARTSYDWLASHGGLLHWVEAMPETGKAVVASWHPSWGSDTRVHELARDSVGSGLHGYGGMPYAWLPSLGTVLVNGVTGQIEHAKALPPTRHSYGDLAQSGDELLCVREDDQGDQLVAVDVVSANRRVLRETDGFLASPRSQGRRLAWTQWSKDVMPWDSCEVWVANRVVGGPISEPVRVAGGPNESAIQPQWGEDGSLYFMSDRTGWWNLYRWRSGLVDAVAPIDADCATAPWESTYADYVLLPGSRIGMIVQHGPRHHLVVVQPDGGVAPVSLPYTSVKPYLAALDSRIALIGSAPDHAQEIALVDTNGSEGVEVVRAGTVLATALSVPEEIQVESSRAEVTVLFYPAVGQDAPAPLIVRPHPGPTHQSKLRLDWEVQFFTSRGFAVADVDYRGSTGYGRTFRKALDGNWGRFDVEDCRNAALHLIAVGRAAAGEVFISGASAGGYTALRAVSEDGPFALAVARSAIVDPQRWTVTAPRFQRPHATILSHEDAKVVPARVQRPVLLIHGARDTVAPINDVTELATALRTRKMLVRMLSFDGVGHYFSDPAALSAALDAELDAYRAVLRGTGLPAAE</sequence>
<dbReference type="Proteomes" id="UP000277671">
    <property type="component" value="Unassembled WGS sequence"/>
</dbReference>
<proteinExistence type="predicted"/>
<dbReference type="InterPro" id="IPR001375">
    <property type="entry name" value="Peptidase_S9_cat"/>
</dbReference>